<evidence type="ECO:0000256" key="1">
    <source>
        <dbReference type="SAM" id="MobiDB-lite"/>
    </source>
</evidence>
<reference evidence="2 3" key="1">
    <citation type="submission" date="2024-09" db="EMBL/GenBank/DDBJ databases">
        <authorList>
            <person name="Sun Q."/>
            <person name="Mori K."/>
        </authorList>
    </citation>
    <scope>NUCLEOTIDE SEQUENCE [LARGE SCALE GENOMIC DNA]</scope>
    <source>
        <strain evidence="2 3">CCM 7609</strain>
    </source>
</reference>
<gene>
    <name evidence="2" type="ORF">ACFFX0_12530</name>
</gene>
<dbReference type="Proteomes" id="UP001589575">
    <property type="component" value="Unassembled WGS sequence"/>
</dbReference>
<accession>A0ABV5FZ88</accession>
<proteinExistence type="predicted"/>
<evidence type="ECO:0000313" key="2">
    <source>
        <dbReference type="EMBL" id="MFB9071987.1"/>
    </source>
</evidence>
<dbReference type="EMBL" id="JBHMFI010000001">
    <property type="protein sequence ID" value="MFB9071987.1"/>
    <property type="molecule type" value="Genomic_DNA"/>
</dbReference>
<comment type="caution">
    <text evidence="2">The sequence shown here is derived from an EMBL/GenBank/DDBJ whole genome shotgun (WGS) entry which is preliminary data.</text>
</comment>
<protein>
    <submittedName>
        <fullName evidence="2">Uncharacterized protein</fullName>
    </submittedName>
</protein>
<organism evidence="2 3">
    <name type="scientific">Citricoccus parietis</name>
    <dbReference type="NCBI Taxonomy" id="592307"/>
    <lineage>
        <taxon>Bacteria</taxon>
        <taxon>Bacillati</taxon>
        <taxon>Actinomycetota</taxon>
        <taxon>Actinomycetes</taxon>
        <taxon>Micrococcales</taxon>
        <taxon>Micrococcaceae</taxon>
        <taxon>Citricoccus</taxon>
    </lineage>
</organism>
<name>A0ABV5FZ88_9MICC</name>
<sequence length="102" mass="11190">MSSQASGPAMLDSRHAVPLLPNTPSCGNQPAHISLTARRPLTRSPDPTRTKQAAPAPLIRDGRRTLPLDRTPLHISCGRGVRPWRSPRSAAPLRRPRPWRPA</sequence>
<feature type="compositionally biased region" description="Low complexity" evidence="1">
    <location>
        <begin position="83"/>
        <end position="93"/>
    </location>
</feature>
<feature type="region of interest" description="Disordered" evidence="1">
    <location>
        <begin position="1"/>
        <end position="102"/>
    </location>
</feature>
<keyword evidence="3" id="KW-1185">Reference proteome</keyword>
<evidence type="ECO:0000313" key="3">
    <source>
        <dbReference type="Proteomes" id="UP001589575"/>
    </source>
</evidence>